<dbReference type="EMBL" id="CP011057">
    <property type="protein sequence ID" value="AYP18651.1"/>
    <property type="molecule type" value="Genomic_DNA"/>
</dbReference>
<dbReference type="Proteomes" id="UP000278715">
    <property type="component" value="Chromosome"/>
</dbReference>
<reference evidence="2" key="3">
    <citation type="submission" date="2018-10" db="EMBL/GenBank/DDBJ databases">
        <authorList>
            <person name="McCarthy S."/>
            <person name="Gradnigo J."/>
            <person name="Johnson T."/>
            <person name="Payne S."/>
            <person name="Lipzen A."/>
            <person name="Schackwitz W."/>
            <person name="Martin J."/>
            <person name="Moriyama E."/>
            <person name="Blum P."/>
        </authorList>
    </citation>
    <scope>NUCLEOTIDE SEQUENCE</scope>
    <source>
        <strain evidence="2">SARC-B</strain>
        <strain evidence="3">SARC-C</strain>
        <strain evidence="4">SULA</strain>
    </source>
</reference>
<evidence type="ECO:0000313" key="3">
    <source>
        <dbReference type="EMBL" id="AYN75815.1"/>
    </source>
</evidence>
<dbReference type="EMBL" id="CP033241">
    <property type="protein sequence ID" value="AZF85253.1"/>
    <property type="molecule type" value="Genomic_DNA"/>
</dbReference>
<dbReference type="Proteomes" id="UP000275843">
    <property type="component" value="Chromosome"/>
</dbReference>
<dbReference type="KEGG" id="ssol:SULB_03870"/>
<evidence type="ECO:0000313" key="13">
    <source>
        <dbReference type="Proteomes" id="UP000033057"/>
    </source>
</evidence>
<evidence type="ECO:0000259" key="1">
    <source>
        <dbReference type="Pfam" id="PF05168"/>
    </source>
</evidence>
<name>A0A3G8EEG2_SACSO</name>
<dbReference type="EMBL" id="CP011055">
    <property type="protein sequence ID" value="AYN75655.1"/>
    <property type="molecule type" value="Genomic_DNA"/>
</dbReference>
<evidence type="ECO:0000313" key="16">
    <source>
        <dbReference type="Proteomes" id="UP000267993"/>
    </source>
</evidence>
<proteinExistence type="predicted"/>
<sequence length="46" mass="5232">MDIETAYIDSRYGNLEYESEDLKSLIQVAENVIKSLEEVVKVVKLG</sequence>
<dbReference type="Proteomes" id="UP000594632">
    <property type="component" value="Chromosome"/>
</dbReference>
<evidence type="ECO:0000313" key="6">
    <source>
        <dbReference type="EMBL" id="AZF72205.1"/>
    </source>
</evidence>
<reference evidence="13 14" key="1">
    <citation type="journal article" date="2015" name="Genome Announc.">
        <title>Complete Genome Sequence of Sulfolobus solfataricus Strain 98/2 and Evolved Derivatives.</title>
        <authorList>
            <person name="McCarthy S."/>
            <person name="Gradnigo J."/>
            <person name="Johnson T."/>
            <person name="Payne S."/>
            <person name="Lipzen A."/>
            <person name="Martin J."/>
            <person name="Schackwitz W."/>
            <person name="Moriyama E."/>
            <person name="Blum P."/>
        </authorList>
    </citation>
    <scope>NUCLEOTIDE SEQUENCE [LARGE SCALE GENOMIC DNA]</scope>
    <source>
        <strain evidence="13">98/2 SULC</strain>
        <strain evidence="2">SARC-B</strain>
        <strain evidence="3">SARC-C</strain>
        <strain evidence="4 15">SULA</strain>
        <strain evidence="14">SULB</strain>
    </source>
</reference>
<evidence type="ECO:0000313" key="18">
    <source>
        <dbReference type="Proteomes" id="UP000273194"/>
    </source>
</evidence>
<evidence type="ECO:0000313" key="21">
    <source>
        <dbReference type="Proteomes" id="UP000278715"/>
    </source>
</evidence>
<dbReference type="InterPro" id="IPR007842">
    <property type="entry name" value="HEPN_dom"/>
</dbReference>
<dbReference type="Proteomes" id="UP000033085">
    <property type="component" value="Chromosome"/>
</dbReference>
<evidence type="ECO:0000313" key="17">
    <source>
        <dbReference type="Proteomes" id="UP000269431"/>
    </source>
</evidence>
<evidence type="ECO:0000313" key="9">
    <source>
        <dbReference type="EMBL" id="AZF80038.1"/>
    </source>
</evidence>
<feature type="domain" description="HEPN" evidence="1">
    <location>
        <begin position="3"/>
        <end position="38"/>
    </location>
</feature>
<dbReference type="Proteomes" id="UP000033106">
    <property type="component" value="Chromosome"/>
</dbReference>
<dbReference type="Pfam" id="PF05168">
    <property type="entry name" value="HEPN"/>
    <property type="match status" value="1"/>
</dbReference>
<accession>A0A3G8EEG2</accession>
<dbReference type="Proteomes" id="UP000282269">
    <property type="component" value="Chromosome"/>
</dbReference>
<dbReference type="EMBL" id="CP033240">
    <property type="protein sequence ID" value="AZF82646.1"/>
    <property type="molecule type" value="Genomic_DNA"/>
</dbReference>
<dbReference type="Proteomes" id="UP000033057">
    <property type="component" value="Chromosome"/>
</dbReference>
<dbReference type="SUPFAM" id="SSF81593">
    <property type="entry name" value="Nucleotidyltransferase substrate binding subunit/domain"/>
    <property type="match status" value="1"/>
</dbReference>
<gene>
    <name evidence="12" type="ORF">HFC64_03905</name>
    <name evidence="4" type="ORF">SULA_03860</name>
    <name evidence="2" type="ORF">SULB_03870</name>
    <name evidence="3" type="ORF">SULC_03850</name>
    <name evidence="5" type="ORF">SULG_13770</name>
    <name evidence="6" type="ORF">SULH_13770</name>
    <name evidence="7" type="ORF">SULI_13770</name>
    <name evidence="8" type="ORF">SULM_13760</name>
    <name evidence="9" type="ORF">SULN_13750</name>
    <name evidence="10" type="ORF">SULO_13770</name>
    <name evidence="11" type="ORF">SULZ_13775</name>
</gene>
<dbReference type="EMBL" id="CP011056">
    <property type="protein sequence ID" value="AYN75815.1"/>
    <property type="molecule type" value="Genomic_DNA"/>
</dbReference>
<dbReference type="EMBL" id="CP050869">
    <property type="protein sequence ID" value="QPG51244.1"/>
    <property type="molecule type" value="Genomic_DNA"/>
</dbReference>
<evidence type="ECO:0000313" key="7">
    <source>
        <dbReference type="EMBL" id="AZF74825.1"/>
    </source>
</evidence>
<organism evidence="9 21">
    <name type="scientific">Saccharolobus solfataricus</name>
    <name type="common">Sulfolobus solfataricus</name>
    <dbReference type="NCBI Taxonomy" id="2287"/>
    <lineage>
        <taxon>Archaea</taxon>
        <taxon>Thermoproteota</taxon>
        <taxon>Thermoprotei</taxon>
        <taxon>Sulfolobales</taxon>
        <taxon>Sulfolobaceae</taxon>
        <taxon>Saccharolobus</taxon>
    </lineage>
</organism>
<evidence type="ECO:0000313" key="19">
    <source>
        <dbReference type="Proteomes" id="UP000273443"/>
    </source>
</evidence>
<evidence type="ECO:0000313" key="20">
    <source>
        <dbReference type="Proteomes" id="UP000275843"/>
    </source>
</evidence>
<evidence type="ECO:0000313" key="8">
    <source>
        <dbReference type="EMBL" id="AZF77432.1"/>
    </source>
</evidence>
<reference evidence="16 17" key="2">
    <citation type="journal article" date="2018" name="Proc. Natl. Acad. Sci. U.S.A.">
        <title>Nonmutational mechanism of inheritance in the Archaeon Sulfolobus solfataricus.</title>
        <authorList>
            <person name="Payne S."/>
            <person name="McCarthy S."/>
            <person name="Johnson T."/>
            <person name="North E."/>
            <person name="Blum P."/>
        </authorList>
    </citation>
    <scope>NUCLEOTIDE SEQUENCE [LARGE SCALE GENOMIC DNA]</scope>
    <source>
        <strain evidence="6 16">SARC-H</strain>
        <strain evidence="7 20">SARC-I</strain>
        <strain evidence="9 21">SARC-N</strain>
        <strain evidence="10 22">SARC-O</strain>
        <strain evidence="11 17">SUL120</strain>
        <strain evidence="5 18">SULG</strain>
        <strain evidence="8 19">SULM</strain>
    </source>
</reference>
<evidence type="ECO:0000313" key="23">
    <source>
        <dbReference type="Proteomes" id="UP000594632"/>
    </source>
</evidence>
<dbReference type="Proteomes" id="UP000273194">
    <property type="component" value="Chromosome"/>
</dbReference>
<dbReference type="EMBL" id="CP033238">
    <property type="protein sequence ID" value="AZF77432.1"/>
    <property type="molecule type" value="Genomic_DNA"/>
</dbReference>
<evidence type="ECO:0000313" key="14">
    <source>
        <dbReference type="Proteomes" id="UP000033085"/>
    </source>
</evidence>
<evidence type="ECO:0000313" key="4">
    <source>
        <dbReference type="EMBL" id="AYP18651.1"/>
    </source>
</evidence>
<dbReference type="EMBL" id="CP033239">
    <property type="protein sequence ID" value="AZF80038.1"/>
    <property type="molecule type" value="Genomic_DNA"/>
</dbReference>
<evidence type="ECO:0000313" key="10">
    <source>
        <dbReference type="EMBL" id="AZF82646.1"/>
    </source>
</evidence>
<dbReference type="Proteomes" id="UP000267993">
    <property type="component" value="Chromosome"/>
</dbReference>
<dbReference type="EMBL" id="CP033237">
    <property type="protein sequence ID" value="AZF74825.1"/>
    <property type="molecule type" value="Genomic_DNA"/>
</dbReference>
<evidence type="ECO:0000313" key="5">
    <source>
        <dbReference type="EMBL" id="AZF69585.1"/>
    </source>
</evidence>
<dbReference type="KEGG" id="ssoa:SULA_03860"/>
<evidence type="ECO:0000313" key="15">
    <source>
        <dbReference type="Proteomes" id="UP000033106"/>
    </source>
</evidence>
<dbReference type="AlphaFoldDB" id="A0A3G8EEG2"/>
<evidence type="ECO:0000313" key="12">
    <source>
        <dbReference type="EMBL" id="QPG51244.1"/>
    </source>
</evidence>
<dbReference type="Proteomes" id="UP000269431">
    <property type="component" value="Chromosome"/>
</dbReference>
<dbReference type="Proteomes" id="UP000273443">
    <property type="component" value="Chromosome"/>
</dbReference>
<dbReference type="EMBL" id="CP033235">
    <property type="protein sequence ID" value="AZF69585.1"/>
    <property type="molecule type" value="Genomic_DNA"/>
</dbReference>
<protein>
    <submittedName>
        <fullName evidence="9">HEPN domain-containing protein</fullName>
    </submittedName>
</protein>
<dbReference type="EMBL" id="CP033236">
    <property type="protein sequence ID" value="AZF72205.1"/>
    <property type="molecule type" value="Genomic_DNA"/>
</dbReference>
<evidence type="ECO:0000313" key="2">
    <source>
        <dbReference type="EMBL" id="AYN75655.1"/>
    </source>
</evidence>
<evidence type="ECO:0000313" key="22">
    <source>
        <dbReference type="Proteomes" id="UP000282269"/>
    </source>
</evidence>
<evidence type="ECO:0000313" key="11">
    <source>
        <dbReference type="EMBL" id="AZF85253.1"/>
    </source>
</evidence>
<dbReference type="KEGG" id="ssof:SULC_03850"/>
<reference evidence="12 23" key="4">
    <citation type="journal article" date="2020" name="Nat. Commun.">
        <title>The structures of two archaeal type IV pili illuminate evolutionary relationships.</title>
        <authorList>
            <person name="Wang F."/>
            <person name="Baquero D.P."/>
            <person name="Su Z."/>
            <person name="Beltran L.C."/>
            <person name="Prangishvili D."/>
            <person name="Krupovic M."/>
            <person name="Egelman E.H."/>
        </authorList>
    </citation>
    <scope>NUCLEOTIDE SEQUENCE [LARGE SCALE GENOMIC DNA]</scope>
    <source>
        <strain evidence="12 23">POZ149</strain>
    </source>
</reference>